<evidence type="ECO:0000313" key="3">
    <source>
        <dbReference type="EMBL" id="KAI0509789.1"/>
    </source>
</evidence>
<keyword evidence="1" id="KW-0812">Transmembrane</keyword>
<evidence type="ECO:0000256" key="1">
    <source>
        <dbReference type="SAM" id="Phobius"/>
    </source>
</evidence>
<keyword evidence="1" id="KW-1133">Transmembrane helix</keyword>
<dbReference type="EMBL" id="JAGYWB010000009">
    <property type="protein sequence ID" value="KAI0509789.1"/>
    <property type="molecule type" value="Genomic_DNA"/>
</dbReference>
<gene>
    <name evidence="2" type="ORF">KFK09_010382</name>
    <name evidence="3" type="ORF">KFK09_010385</name>
</gene>
<feature type="transmembrane region" description="Helical" evidence="1">
    <location>
        <begin position="88"/>
        <end position="110"/>
    </location>
</feature>
<feature type="transmembrane region" description="Helical" evidence="1">
    <location>
        <begin position="25"/>
        <end position="49"/>
    </location>
</feature>
<dbReference type="EMBL" id="JAGYWB010000009">
    <property type="protein sequence ID" value="KAI0509786.1"/>
    <property type="molecule type" value="Genomic_DNA"/>
</dbReference>
<protein>
    <submittedName>
        <fullName evidence="3">Uncharacterized protein</fullName>
    </submittedName>
</protein>
<evidence type="ECO:0000313" key="4">
    <source>
        <dbReference type="Proteomes" id="UP000829196"/>
    </source>
</evidence>
<reference evidence="3" key="1">
    <citation type="journal article" date="2022" name="Front. Genet.">
        <title>Chromosome-Scale Assembly of the Dendrobium nobile Genome Provides Insights Into the Molecular Mechanism of the Biosynthesis of the Medicinal Active Ingredient of Dendrobium.</title>
        <authorList>
            <person name="Xu Q."/>
            <person name="Niu S.-C."/>
            <person name="Li K.-L."/>
            <person name="Zheng P.-J."/>
            <person name="Zhang X.-J."/>
            <person name="Jia Y."/>
            <person name="Liu Y."/>
            <person name="Niu Y.-X."/>
            <person name="Yu L.-H."/>
            <person name="Chen D.-F."/>
            <person name="Zhang G.-Q."/>
        </authorList>
    </citation>
    <scope>NUCLEOTIDE SEQUENCE</scope>
    <source>
        <tissue evidence="3">Leaf</tissue>
    </source>
</reference>
<dbReference type="Proteomes" id="UP000829196">
    <property type="component" value="Unassembled WGS sequence"/>
</dbReference>
<name>A0A8T3B9U1_DENNO</name>
<dbReference type="AlphaFoldDB" id="A0A8T3B9U1"/>
<keyword evidence="4" id="KW-1185">Reference proteome</keyword>
<organism evidence="3 4">
    <name type="scientific">Dendrobium nobile</name>
    <name type="common">Orchid</name>
    <dbReference type="NCBI Taxonomy" id="94219"/>
    <lineage>
        <taxon>Eukaryota</taxon>
        <taxon>Viridiplantae</taxon>
        <taxon>Streptophyta</taxon>
        <taxon>Embryophyta</taxon>
        <taxon>Tracheophyta</taxon>
        <taxon>Spermatophyta</taxon>
        <taxon>Magnoliopsida</taxon>
        <taxon>Liliopsida</taxon>
        <taxon>Asparagales</taxon>
        <taxon>Orchidaceae</taxon>
        <taxon>Epidendroideae</taxon>
        <taxon>Malaxideae</taxon>
        <taxon>Dendrobiinae</taxon>
        <taxon>Dendrobium</taxon>
    </lineage>
</organism>
<sequence length="127" mass="13693">MLEEQHCLMHAKGGQNNMRICFDSWAAGALGLGLICLDLELIFGIYLVLAHKCLSCDLSSLIQKGFSTNFSSLCVEKFGFSPSPCYRLGFLLAPSVSLGLLLFTCLGPLFPVLAGFPVPWPFVSCAG</sequence>
<accession>A0A8T3B9U1</accession>
<proteinExistence type="predicted"/>
<comment type="caution">
    <text evidence="3">The sequence shown here is derived from an EMBL/GenBank/DDBJ whole genome shotgun (WGS) entry which is preliminary data.</text>
</comment>
<keyword evidence="1" id="KW-0472">Membrane</keyword>
<evidence type="ECO:0000313" key="2">
    <source>
        <dbReference type="EMBL" id="KAI0509786.1"/>
    </source>
</evidence>